<dbReference type="Proteomes" id="UP001596405">
    <property type="component" value="Unassembled WGS sequence"/>
</dbReference>
<dbReference type="RefSeq" id="WP_153042169.1">
    <property type="nucleotide sequence ID" value="NZ_JBHSYQ010000016.1"/>
</dbReference>
<keyword evidence="3" id="KW-1185">Reference proteome</keyword>
<sequence>MKTKLYTIYLIAGLGSTVFNPDAVRAQNTVSNLDSALVQDCNHPMGLTKNTEFVYQVTDRGKNDGTLSNKVMQQAMTPEGEFVTTVKSARINNKKRPETAEEFTIRCKGDTVYLDAILLLREQAQKTFSGKELEYTPTDLAYPHQMEVGQKLPDGKLLVRVRNSVSDITHLQMSAINRKVEGKQQITTPAGTFDSYRISYQYIIKLNTMGVNIEDVYQVEEYYSTENGIVKLQFTNKKGKKGKGIELITKKNPVQAFQR</sequence>
<accession>A0ABW2DSQ3</accession>
<organism evidence="2 3">
    <name type="scientific">Rufibacter roseus</name>
    <dbReference type="NCBI Taxonomy" id="1567108"/>
    <lineage>
        <taxon>Bacteria</taxon>
        <taxon>Pseudomonadati</taxon>
        <taxon>Bacteroidota</taxon>
        <taxon>Cytophagia</taxon>
        <taxon>Cytophagales</taxon>
        <taxon>Hymenobacteraceae</taxon>
        <taxon>Rufibacter</taxon>
    </lineage>
</organism>
<evidence type="ECO:0000313" key="2">
    <source>
        <dbReference type="EMBL" id="MFC6999541.1"/>
    </source>
</evidence>
<evidence type="ECO:0000259" key="1">
    <source>
        <dbReference type="Pfam" id="PF21347"/>
    </source>
</evidence>
<dbReference type="InterPro" id="IPR049279">
    <property type="entry name" value="DUF3108-like"/>
</dbReference>
<name>A0ABW2DSQ3_9BACT</name>
<evidence type="ECO:0000313" key="3">
    <source>
        <dbReference type="Proteomes" id="UP001596405"/>
    </source>
</evidence>
<reference evidence="3" key="1">
    <citation type="journal article" date="2019" name="Int. J. Syst. Evol. Microbiol.">
        <title>The Global Catalogue of Microorganisms (GCM) 10K type strain sequencing project: providing services to taxonomists for standard genome sequencing and annotation.</title>
        <authorList>
            <consortium name="The Broad Institute Genomics Platform"/>
            <consortium name="The Broad Institute Genome Sequencing Center for Infectious Disease"/>
            <person name="Wu L."/>
            <person name="Ma J."/>
        </authorList>
    </citation>
    <scope>NUCLEOTIDE SEQUENCE [LARGE SCALE GENOMIC DNA]</scope>
    <source>
        <strain evidence="3">CGMCC 4.7393</strain>
    </source>
</reference>
<dbReference type="EMBL" id="JBHSYQ010000016">
    <property type="protein sequence ID" value="MFC6999541.1"/>
    <property type="molecule type" value="Genomic_DNA"/>
</dbReference>
<feature type="domain" description="DUF3108" evidence="1">
    <location>
        <begin position="55"/>
        <end position="241"/>
    </location>
</feature>
<dbReference type="Pfam" id="PF21347">
    <property type="entry name" value="DUF3108_like"/>
    <property type="match status" value="1"/>
</dbReference>
<proteinExistence type="predicted"/>
<gene>
    <name evidence="2" type="ORF">ACFQHR_18035</name>
</gene>
<protein>
    <recommendedName>
        <fullName evidence="1">DUF3108 domain-containing protein</fullName>
    </recommendedName>
</protein>
<comment type="caution">
    <text evidence="2">The sequence shown here is derived from an EMBL/GenBank/DDBJ whole genome shotgun (WGS) entry which is preliminary data.</text>
</comment>
<dbReference type="Gene3D" id="2.40.360.20">
    <property type="match status" value="1"/>
</dbReference>